<organism evidence="1 2">
    <name type="scientific">Stenotrophomonas terrae</name>
    <dbReference type="NCBI Taxonomy" id="405446"/>
    <lineage>
        <taxon>Bacteria</taxon>
        <taxon>Pseudomonadati</taxon>
        <taxon>Pseudomonadota</taxon>
        <taxon>Gammaproteobacteria</taxon>
        <taxon>Lysobacterales</taxon>
        <taxon>Lysobacteraceae</taxon>
        <taxon>Stenotrophomonas</taxon>
    </lineage>
</organism>
<reference evidence="1 2" key="1">
    <citation type="submission" date="2015-05" db="EMBL/GenBank/DDBJ databases">
        <title>Genome sequencing and analysis of members of genus Stenotrophomonas.</title>
        <authorList>
            <person name="Patil P.P."/>
            <person name="Midha S."/>
            <person name="Patil P.B."/>
        </authorList>
    </citation>
    <scope>NUCLEOTIDE SEQUENCE [LARGE SCALE GENOMIC DNA]</scope>
    <source>
        <strain evidence="1 2">DSM 18941</strain>
    </source>
</reference>
<dbReference type="AlphaFoldDB" id="A0A0R0CPI0"/>
<dbReference type="PATRIC" id="fig|405446.3.peg.3406"/>
<dbReference type="Proteomes" id="UP000051863">
    <property type="component" value="Unassembled WGS sequence"/>
</dbReference>
<keyword evidence="2" id="KW-1185">Reference proteome</keyword>
<evidence type="ECO:0000313" key="2">
    <source>
        <dbReference type="Proteomes" id="UP000051863"/>
    </source>
</evidence>
<gene>
    <name evidence="1" type="ORF">ABB27_02605</name>
</gene>
<comment type="caution">
    <text evidence="1">The sequence shown here is derived from an EMBL/GenBank/DDBJ whole genome shotgun (WGS) entry which is preliminary data.</text>
</comment>
<evidence type="ECO:0000313" key="1">
    <source>
        <dbReference type="EMBL" id="KRG71791.1"/>
    </source>
</evidence>
<name>A0A0R0CPI0_9GAMM</name>
<accession>A0A0R0CPI0</accession>
<dbReference type="EMBL" id="LDJJ01000007">
    <property type="protein sequence ID" value="KRG71791.1"/>
    <property type="molecule type" value="Genomic_DNA"/>
</dbReference>
<sequence>MDDQQRARELAGDLAWKLATLKPGSCGVVSLRREEWDYVVGALRAAPEVGRLLALLEQWEQRTAKAYPVDAMLINKHIRELGSVLRVENLLDQRRVSVVANGSQVVPPPALWAHEVHPEAVDSGLDIGKAGERLVAADALEHASGVRQNCDGSATASEGFVLVPEVMDIDMEVAFCEAWFSKRRCIDDADMQDAWAAALAARPQGAK</sequence>
<protein>
    <submittedName>
        <fullName evidence="1">Uncharacterized protein</fullName>
    </submittedName>
</protein>
<proteinExistence type="predicted"/>
<dbReference type="RefSeq" id="WP_057626671.1">
    <property type="nucleotide sequence ID" value="NZ_LDJJ01000007.1"/>
</dbReference>